<evidence type="ECO:0000256" key="2">
    <source>
        <dbReference type="ARBA" id="ARBA00004709"/>
    </source>
</evidence>
<keyword evidence="7 11" id="KW-0479">Metal-binding</keyword>
<dbReference type="EC" id="4.6.1.12" evidence="4 11"/>
<dbReference type="EMBL" id="LN906597">
    <property type="protein sequence ID" value="CUT18208.1"/>
    <property type="molecule type" value="Genomic_DNA"/>
</dbReference>
<dbReference type="GO" id="GO:0016114">
    <property type="term" value="P:terpenoid biosynthetic process"/>
    <property type="evidence" value="ECO:0007669"/>
    <property type="project" value="InterPro"/>
</dbReference>
<feature type="site" description="Transition state stabilizer" evidence="11">
    <location>
        <position position="284"/>
    </location>
</feature>
<dbReference type="GO" id="GO:0046872">
    <property type="term" value="F:metal ion binding"/>
    <property type="evidence" value="ECO:0007669"/>
    <property type="project" value="UniProtKB-KW"/>
</dbReference>
<dbReference type="PATRIC" id="fig|1561003.3.peg.1453"/>
<dbReference type="PANTHER" id="PTHR43181">
    <property type="entry name" value="2-C-METHYL-D-ERYTHRITOL 2,4-CYCLODIPHOSPHATE SYNTHASE, CHLOROPLASTIC"/>
    <property type="match status" value="1"/>
</dbReference>
<dbReference type="Pfam" id="PF02542">
    <property type="entry name" value="YgbB"/>
    <property type="match status" value="1"/>
</dbReference>
<comment type="cofactor">
    <cofactor evidence="11">
        <name>a divalent metal cation</name>
        <dbReference type="ChEBI" id="CHEBI:60240"/>
    </cofactor>
    <text evidence="11">Binds 1 divalent metal cation per subunit.</text>
</comment>
<evidence type="ECO:0000256" key="10">
    <source>
        <dbReference type="ARBA" id="ARBA00023268"/>
    </source>
</evidence>
<comment type="pathway">
    <text evidence="2 11">Isoprenoid biosynthesis; isopentenyl diphosphate biosynthesis via DXP pathway; isopentenyl diphosphate from 1-deoxy-D-xylulose 5-phosphate: step 4/6.</text>
</comment>
<gene>
    <name evidence="14" type="primary">ispDF</name>
    <name evidence="11" type="synonym">ispF</name>
    <name evidence="14" type="ORF">Ark11_1408</name>
</gene>
<evidence type="ECO:0000313" key="15">
    <source>
        <dbReference type="Proteomes" id="UP000198651"/>
    </source>
</evidence>
<comment type="caution">
    <text evidence="11">Lacks conserved residue(s) required for the propagation of feature annotation.</text>
</comment>
<keyword evidence="5" id="KW-0808">Transferase</keyword>
<dbReference type="GO" id="GO:0008685">
    <property type="term" value="F:2-C-methyl-D-erythritol 2,4-cyclodiphosphate synthase activity"/>
    <property type="evidence" value="ECO:0007669"/>
    <property type="project" value="UniProtKB-UniRule"/>
</dbReference>
<dbReference type="InterPro" id="IPR020555">
    <property type="entry name" value="MECDP_synthase_CS"/>
</dbReference>
<feature type="binding site" evidence="11">
    <location>
        <position position="260"/>
    </location>
    <ligand>
        <name>a divalent metal cation</name>
        <dbReference type="ChEBI" id="CHEBI:60240"/>
    </ligand>
</feature>
<dbReference type="SUPFAM" id="SSF53448">
    <property type="entry name" value="Nucleotide-diphospho-sugar transferases"/>
    <property type="match status" value="1"/>
</dbReference>
<feature type="binding site" evidence="11">
    <location>
        <begin position="258"/>
        <end position="260"/>
    </location>
    <ligand>
        <name>4-CDP-2-C-methyl-D-erythritol 2-phosphate</name>
        <dbReference type="ChEBI" id="CHEBI:57919"/>
    </ligand>
</feature>
<proteinExistence type="inferred from homology"/>
<accession>A0A0S4M4S4</accession>
<evidence type="ECO:0000256" key="6">
    <source>
        <dbReference type="ARBA" id="ARBA00022695"/>
    </source>
</evidence>
<evidence type="ECO:0000256" key="9">
    <source>
        <dbReference type="ARBA" id="ARBA00023239"/>
    </source>
</evidence>
<keyword evidence="9 11" id="KW-0456">Lyase</keyword>
<evidence type="ECO:0000256" key="4">
    <source>
        <dbReference type="ARBA" id="ARBA00012579"/>
    </source>
</evidence>
<dbReference type="GO" id="GO:0070567">
    <property type="term" value="F:cytidylyltransferase activity"/>
    <property type="evidence" value="ECO:0007669"/>
    <property type="project" value="InterPro"/>
</dbReference>
<comment type="catalytic activity">
    <reaction evidence="1 11 12">
        <text>4-CDP-2-C-methyl-D-erythritol 2-phosphate = 2-C-methyl-D-erythritol 2,4-cyclic diphosphate + CMP</text>
        <dbReference type="Rhea" id="RHEA:23864"/>
        <dbReference type="ChEBI" id="CHEBI:57919"/>
        <dbReference type="ChEBI" id="CHEBI:58483"/>
        <dbReference type="ChEBI" id="CHEBI:60377"/>
        <dbReference type="EC" id="4.6.1.12"/>
    </reaction>
</comment>
<dbReference type="Proteomes" id="UP000198651">
    <property type="component" value="Chromosome I"/>
</dbReference>
<dbReference type="HAMAP" id="MF_00107">
    <property type="entry name" value="IspF"/>
    <property type="match status" value="1"/>
</dbReference>
<comment type="similarity">
    <text evidence="3 11 12">Belongs to the IspF family.</text>
</comment>
<evidence type="ECO:0000256" key="8">
    <source>
        <dbReference type="ARBA" id="ARBA00023229"/>
    </source>
</evidence>
<keyword evidence="6" id="KW-0548">Nucleotidyltransferase</keyword>
<dbReference type="Pfam" id="PF01128">
    <property type="entry name" value="IspD"/>
    <property type="match status" value="1"/>
</dbReference>
<sequence>MFKQALKLWSIVVAAGTGSRFCQDLPKGQSMKSKQYQLVGGHPMTAYSLYTISRFLSTEGIVLVLPEDGECEREIEFWRSYTGSVPLFLCKGGNTRAESVQCGLRIISNCADSDDWVAVHDAARPALMFDDCQSLTKALLNQGIMGAFLASPEVDSLKEFSDGGGLNRSVSNDRIYRAQTPQIFRYTTLVESLSAVPDACDEVSAVEFLHGSELIYPVIIAPHNIKVTYSHDLEAVKLHLWFHPLYQKPLIRVGYGYDSHRLSEGLPLVVGGVCIPYPRGLIGHSDADVLLHALMDALLGGCGKADIGHYFPQTDDSYKDANSLQLLTILYRDVIFPYRVINIDATIIAEEPRFSPFVEGMKDNISKALGIDQSCIGIKCKTAESMGALGRKEGIVAQVVVSLWQC</sequence>
<keyword evidence="10" id="KW-0511">Multifunctional enzyme</keyword>
<dbReference type="Gene3D" id="3.30.1330.50">
    <property type="entry name" value="2-C-methyl-D-erythritol 2,4-cyclodiphosphate synthase"/>
    <property type="match status" value="1"/>
</dbReference>
<dbReference type="OrthoDB" id="9804336at2"/>
<dbReference type="GO" id="GO:0019288">
    <property type="term" value="P:isopentenyl diphosphate biosynthetic process, methylerythritol 4-phosphate pathway"/>
    <property type="evidence" value="ECO:0007669"/>
    <property type="project" value="UniProtKB-UniRule"/>
</dbReference>
<dbReference type="InterPro" id="IPR003526">
    <property type="entry name" value="MECDP_synthase"/>
</dbReference>
<evidence type="ECO:0000313" key="14">
    <source>
        <dbReference type="EMBL" id="CUT18208.1"/>
    </source>
</evidence>
<evidence type="ECO:0000256" key="1">
    <source>
        <dbReference type="ARBA" id="ARBA00000200"/>
    </source>
</evidence>
<feature type="site" description="Transition state stabilizer" evidence="11">
    <location>
        <position position="382"/>
    </location>
</feature>
<evidence type="ECO:0000259" key="13">
    <source>
        <dbReference type="Pfam" id="PF02542"/>
    </source>
</evidence>
<feature type="binding site" evidence="11">
    <location>
        <position position="292"/>
    </location>
    <ligand>
        <name>a divalent metal cation</name>
        <dbReference type="ChEBI" id="CHEBI:60240"/>
    </ligand>
</feature>
<feature type="binding site" evidence="11">
    <location>
        <position position="258"/>
    </location>
    <ligand>
        <name>a divalent metal cation</name>
        <dbReference type="ChEBI" id="CHEBI:60240"/>
    </ligand>
</feature>
<evidence type="ECO:0000256" key="3">
    <source>
        <dbReference type="ARBA" id="ARBA00008480"/>
    </source>
</evidence>
<dbReference type="InterPro" id="IPR034683">
    <property type="entry name" value="IspD/TarI"/>
</dbReference>
<feature type="binding site" evidence="11">
    <location>
        <position position="391"/>
    </location>
    <ligand>
        <name>4-CDP-2-C-methyl-D-erythritol 2-phosphate</name>
        <dbReference type="ChEBI" id="CHEBI:57919"/>
    </ligand>
</feature>
<dbReference type="STRING" id="1561003.Ark11_1408"/>
<dbReference type="InterPro" id="IPR036571">
    <property type="entry name" value="MECDP_synthase_sf"/>
</dbReference>
<keyword evidence="8 11" id="KW-0414">Isoprene biosynthesis</keyword>
<organism evidence="14 15">
    <name type="scientific">Candidatus Ichthyocystis hellenicum</name>
    <dbReference type="NCBI Taxonomy" id="1561003"/>
    <lineage>
        <taxon>Bacteria</taxon>
        <taxon>Pseudomonadati</taxon>
        <taxon>Pseudomonadota</taxon>
        <taxon>Betaproteobacteria</taxon>
        <taxon>Burkholderiales</taxon>
        <taxon>Candidatus Ichthyocystis</taxon>
    </lineage>
</organism>
<dbReference type="RefSeq" id="WP_092343355.1">
    <property type="nucleotide sequence ID" value="NZ_FLSL01000097.1"/>
</dbReference>
<dbReference type="AlphaFoldDB" id="A0A0S4M4S4"/>
<keyword evidence="15" id="KW-1185">Reference proteome</keyword>
<feature type="binding site" evidence="11">
    <location>
        <begin position="311"/>
        <end position="315"/>
    </location>
    <ligand>
        <name>4-CDP-2-C-methyl-D-erythritol 2-phosphate</name>
        <dbReference type="ChEBI" id="CHEBI:57919"/>
    </ligand>
</feature>
<name>A0A0S4M4S4_9BURK</name>
<comment type="function">
    <text evidence="11">Involved in the biosynthesis of isopentenyl diphosphate (IPP) and dimethylallyl diphosphate (DMAPP), two major building blocks of isoprenoid compounds. Catalyzes the conversion of 4-diphosphocytidyl-2-C-methyl-D-erythritol 2-phosphate (CDP-ME2P) to 2-C-methyl-D-erythritol 2,4-cyclodiphosphate (ME-CPP) with a corresponding release of cytidine 5-monophosphate (CMP).</text>
</comment>
<dbReference type="Gene3D" id="3.90.550.10">
    <property type="entry name" value="Spore Coat Polysaccharide Biosynthesis Protein SpsA, Chain A"/>
    <property type="match status" value="1"/>
</dbReference>
<feature type="binding site" evidence="11">
    <location>
        <begin position="284"/>
        <end position="285"/>
    </location>
    <ligand>
        <name>4-CDP-2-C-methyl-D-erythritol 2-phosphate</name>
        <dbReference type="ChEBI" id="CHEBI:57919"/>
    </ligand>
</feature>
<dbReference type="CDD" id="cd00554">
    <property type="entry name" value="MECDP_synthase"/>
    <property type="match status" value="1"/>
</dbReference>
<protein>
    <recommendedName>
        <fullName evidence="4 11">2-C-methyl-D-erythritol 2,4-cyclodiphosphate synthase</fullName>
        <shortName evidence="11">MECDP-synthase</shortName>
        <shortName evidence="11">MECPP-synthase</shortName>
        <shortName evidence="11">MECPS</shortName>
        <ecNumber evidence="4 11">4.6.1.12</ecNumber>
    </recommendedName>
</protein>
<dbReference type="PANTHER" id="PTHR43181:SF1">
    <property type="entry name" value="2-C-METHYL-D-ERYTHRITOL 2,4-CYCLODIPHOSPHATE SYNTHASE, CHLOROPLASTIC"/>
    <property type="match status" value="1"/>
</dbReference>
<comment type="subunit">
    <text evidence="11">Homotrimer.</text>
</comment>
<evidence type="ECO:0000256" key="7">
    <source>
        <dbReference type="ARBA" id="ARBA00022723"/>
    </source>
</evidence>
<reference evidence="15" key="1">
    <citation type="submission" date="2015-11" db="EMBL/GenBank/DDBJ databases">
        <authorList>
            <person name="Seth-Smith H.M.B."/>
        </authorList>
    </citation>
    <scope>NUCLEOTIDE SEQUENCE [LARGE SCALE GENOMIC DNA]</scope>
    <source>
        <strain evidence="15">2013Ark11</strain>
    </source>
</reference>
<feature type="domain" description="2-C-methyl-D-erythritol 2,4-cyclodiphosphate synthase" evidence="13">
    <location>
        <begin position="251"/>
        <end position="403"/>
    </location>
</feature>
<evidence type="ECO:0000256" key="12">
    <source>
        <dbReference type="RuleBase" id="RU004395"/>
    </source>
</evidence>
<dbReference type="PROSITE" id="PS01350">
    <property type="entry name" value="ISPF"/>
    <property type="match status" value="1"/>
</dbReference>
<dbReference type="UniPathway" id="UPA00056">
    <property type="reaction ID" value="UER00095"/>
</dbReference>
<evidence type="ECO:0000256" key="5">
    <source>
        <dbReference type="ARBA" id="ARBA00022679"/>
    </source>
</evidence>
<evidence type="ECO:0000256" key="11">
    <source>
        <dbReference type="HAMAP-Rule" id="MF_00107"/>
    </source>
</evidence>
<dbReference type="SUPFAM" id="SSF69765">
    <property type="entry name" value="IpsF-like"/>
    <property type="match status" value="1"/>
</dbReference>
<dbReference type="InterPro" id="IPR029044">
    <property type="entry name" value="Nucleotide-diphossugar_trans"/>
</dbReference>
<feature type="binding site" evidence="11">
    <location>
        <begin position="306"/>
        <end position="308"/>
    </location>
    <ligand>
        <name>4-CDP-2-C-methyl-D-erythritol 2-phosphate</name>
        <dbReference type="ChEBI" id="CHEBI:57919"/>
    </ligand>
</feature>
<dbReference type="NCBIfam" id="TIGR00151">
    <property type="entry name" value="ispF"/>
    <property type="match status" value="1"/>
</dbReference>